<gene>
    <name evidence="1" type="ORF">UFOPK1826_00035</name>
</gene>
<dbReference type="EMBL" id="CAEZUN010000003">
    <property type="protein sequence ID" value="CAB4590657.1"/>
    <property type="molecule type" value="Genomic_DNA"/>
</dbReference>
<sequence>MLIVKSLSNTQLCGFVTTSLETIGSTQYSRIFLRGPEAAALNAALISSTEAGFFKLATKSVIEPVGTGTRSEVPSSLPFIDCITRLVARAAPVLVGMIFMAAARARRRSLCGPSTNDWSPV</sequence>
<dbReference type="AlphaFoldDB" id="A0A6J6FPH4"/>
<evidence type="ECO:0000313" key="1">
    <source>
        <dbReference type="EMBL" id="CAB4590657.1"/>
    </source>
</evidence>
<accession>A0A6J6FPH4</accession>
<name>A0A6J6FPH4_9ZZZZ</name>
<proteinExistence type="predicted"/>
<organism evidence="1">
    <name type="scientific">freshwater metagenome</name>
    <dbReference type="NCBI Taxonomy" id="449393"/>
    <lineage>
        <taxon>unclassified sequences</taxon>
        <taxon>metagenomes</taxon>
        <taxon>ecological metagenomes</taxon>
    </lineage>
</organism>
<protein>
    <submittedName>
        <fullName evidence="1">Unannotated protein</fullName>
    </submittedName>
</protein>
<reference evidence="1" key="1">
    <citation type="submission" date="2020-05" db="EMBL/GenBank/DDBJ databases">
        <authorList>
            <person name="Chiriac C."/>
            <person name="Salcher M."/>
            <person name="Ghai R."/>
            <person name="Kavagutti S V."/>
        </authorList>
    </citation>
    <scope>NUCLEOTIDE SEQUENCE</scope>
</reference>